<dbReference type="PANTHER" id="PTHR13803">
    <property type="entry name" value="SEC24-RELATED PROTEIN"/>
    <property type="match status" value="1"/>
</dbReference>
<dbReference type="GO" id="GO:0090110">
    <property type="term" value="P:COPII-coated vesicle cargo loading"/>
    <property type="evidence" value="ECO:0007669"/>
    <property type="project" value="TreeGrafter"/>
</dbReference>
<name>A0AAU9PK69_9ASTR</name>
<dbReference type="AlphaFoldDB" id="A0AAU9PK69"/>
<dbReference type="PANTHER" id="PTHR13803:SF4">
    <property type="entry name" value="SECRETORY 24CD, ISOFORM C"/>
    <property type="match status" value="1"/>
</dbReference>
<organism evidence="1 2">
    <name type="scientific">Lactuca virosa</name>
    <dbReference type="NCBI Taxonomy" id="75947"/>
    <lineage>
        <taxon>Eukaryota</taxon>
        <taxon>Viridiplantae</taxon>
        <taxon>Streptophyta</taxon>
        <taxon>Embryophyta</taxon>
        <taxon>Tracheophyta</taxon>
        <taxon>Spermatophyta</taxon>
        <taxon>Magnoliopsida</taxon>
        <taxon>eudicotyledons</taxon>
        <taxon>Gunneridae</taxon>
        <taxon>Pentapetalae</taxon>
        <taxon>asterids</taxon>
        <taxon>campanulids</taxon>
        <taxon>Asterales</taxon>
        <taxon>Asteraceae</taxon>
        <taxon>Cichorioideae</taxon>
        <taxon>Cichorieae</taxon>
        <taxon>Lactucinae</taxon>
        <taxon>Lactuca</taxon>
    </lineage>
</organism>
<dbReference type="InterPro" id="IPR050550">
    <property type="entry name" value="SEC23_SEC24_subfamily"/>
</dbReference>
<proteinExistence type="predicted"/>
<evidence type="ECO:0000313" key="2">
    <source>
        <dbReference type="Proteomes" id="UP001157418"/>
    </source>
</evidence>
<reference evidence="1 2" key="1">
    <citation type="submission" date="2022-01" db="EMBL/GenBank/DDBJ databases">
        <authorList>
            <person name="Xiong W."/>
            <person name="Schranz E."/>
        </authorList>
    </citation>
    <scope>NUCLEOTIDE SEQUENCE [LARGE SCALE GENOMIC DNA]</scope>
</reference>
<dbReference type="GO" id="GO:0070971">
    <property type="term" value="C:endoplasmic reticulum exit site"/>
    <property type="evidence" value="ECO:0007669"/>
    <property type="project" value="TreeGrafter"/>
</dbReference>
<comment type="caution">
    <text evidence="1">The sequence shown here is derived from an EMBL/GenBank/DDBJ whole genome shotgun (WGS) entry which is preliminary data.</text>
</comment>
<gene>
    <name evidence="1" type="ORF">LVIROSA_LOCUS36189</name>
</gene>
<evidence type="ECO:0000313" key="1">
    <source>
        <dbReference type="EMBL" id="CAH1450785.1"/>
    </source>
</evidence>
<keyword evidence="2" id="KW-1185">Reference proteome</keyword>
<dbReference type="GO" id="GO:0000149">
    <property type="term" value="F:SNARE binding"/>
    <property type="evidence" value="ECO:0007669"/>
    <property type="project" value="TreeGrafter"/>
</dbReference>
<dbReference type="GO" id="GO:0030127">
    <property type="term" value="C:COPII vesicle coat"/>
    <property type="evidence" value="ECO:0007669"/>
    <property type="project" value="TreeGrafter"/>
</dbReference>
<protein>
    <submittedName>
        <fullName evidence="1">Uncharacterized protein</fullName>
    </submittedName>
</protein>
<dbReference type="GO" id="GO:0008270">
    <property type="term" value="F:zinc ion binding"/>
    <property type="evidence" value="ECO:0007669"/>
    <property type="project" value="TreeGrafter"/>
</dbReference>
<dbReference type="SUPFAM" id="SSF81995">
    <property type="entry name" value="beta-sandwich domain of Sec23/24"/>
    <property type="match status" value="1"/>
</dbReference>
<dbReference type="Proteomes" id="UP001157418">
    <property type="component" value="Unassembled WGS sequence"/>
</dbReference>
<dbReference type="EMBL" id="CAKMRJ010005634">
    <property type="protein sequence ID" value="CAH1450785.1"/>
    <property type="molecule type" value="Genomic_DNA"/>
</dbReference>
<accession>A0AAU9PK69</accession>
<dbReference type="Gene3D" id="2.60.40.1670">
    <property type="entry name" value="beta-sandwich domain of Sec23/24"/>
    <property type="match status" value="1"/>
</dbReference>
<sequence length="142" mass="16263">MVKSDGEDGDTRTESYDKSSVVEDKFNELEKEDISIKPSNKSLTCTLQKQQRSFSIEEMADLKLEILHLLWLLNAVGQMVRSLNGCRVTNQIMRYIQNVIIFSPRYMRCTINQIPCTSDLLNTSGIQLALLVQPFDLYVLIN</sequence>